<keyword evidence="4" id="KW-1185">Reference proteome</keyword>
<comment type="caution">
    <text evidence="3">The sequence shown here is derived from an EMBL/GenBank/DDBJ whole genome shotgun (WGS) entry which is preliminary data.</text>
</comment>
<dbReference type="SUPFAM" id="SSF102405">
    <property type="entry name" value="MCP/YpsA-like"/>
    <property type="match status" value="1"/>
</dbReference>
<organism evidence="3 4">
    <name type="scientific">Rhodococcus aetherivorans</name>
    <dbReference type="NCBI Taxonomy" id="191292"/>
    <lineage>
        <taxon>Bacteria</taxon>
        <taxon>Bacillati</taxon>
        <taxon>Actinomycetota</taxon>
        <taxon>Actinomycetes</taxon>
        <taxon>Mycobacteriales</taxon>
        <taxon>Nocardiaceae</taxon>
        <taxon>Rhodococcus</taxon>
    </lineage>
</organism>
<name>A0ABQ0YHP9_9NOCA</name>
<comment type="similarity">
    <text evidence="1">Belongs to the DprA/Smf family.</text>
</comment>
<dbReference type="InterPro" id="IPR057666">
    <property type="entry name" value="DrpA_SLOG"/>
</dbReference>
<protein>
    <submittedName>
        <fullName evidence="3">Rossmann fold nucleotide-binding protein Smf possibly</fullName>
    </submittedName>
</protein>
<accession>A0ABQ0YHP9</accession>
<gene>
    <name evidence="3" type="ORF">RAJCM14343_1319</name>
</gene>
<dbReference type="Proteomes" id="UP000325466">
    <property type="component" value="Unassembled WGS sequence"/>
</dbReference>
<dbReference type="Gene3D" id="3.40.50.450">
    <property type="match status" value="1"/>
</dbReference>
<dbReference type="PANTHER" id="PTHR43022:SF1">
    <property type="entry name" value="PROTEIN SMF"/>
    <property type="match status" value="1"/>
</dbReference>
<dbReference type="PANTHER" id="PTHR43022">
    <property type="entry name" value="PROTEIN SMF"/>
    <property type="match status" value="1"/>
</dbReference>
<dbReference type="EMBL" id="BLAH01000041">
    <property type="protein sequence ID" value="GES36070.1"/>
    <property type="molecule type" value="Genomic_DNA"/>
</dbReference>
<dbReference type="Pfam" id="PF02481">
    <property type="entry name" value="DNA_processg_A"/>
    <property type="match status" value="1"/>
</dbReference>
<evidence type="ECO:0000256" key="1">
    <source>
        <dbReference type="ARBA" id="ARBA00006525"/>
    </source>
</evidence>
<reference evidence="3 4" key="1">
    <citation type="journal article" date="2018" name="Biodegradation">
        <title>1,4-Dioxane degradation characteristics of Rhodococcus aetherivorans JCM 14343.</title>
        <authorList>
            <person name="Inoue D."/>
            <person name="Tsunoda T."/>
            <person name="Yamamoto N."/>
            <person name="Ike M."/>
            <person name="Sei K."/>
        </authorList>
    </citation>
    <scope>NUCLEOTIDE SEQUENCE [LARGE SCALE GENOMIC DNA]</scope>
    <source>
        <strain evidence="3 4">JCM 14343</strain>
    </source>
</reference>
<evidence type="ECO:0000313" key="3">
    <source>
        <dbReference type="EMBL" id="GES36070.1"/>
    </source>
</evidence>
<dbReference type="InterPro" id="IPR003488">
    <property type="entry name" value="DprA"/>
</dbReference>
<feature type="domain" description="Smf/DprA SLOG" evidence="2">
    <location>
        <begin position="105"/>
        <end position="306"/>
    </location>
</feature>
<proteinExistence type="inferred from homology"/>
<evidence type="ECO:0000259" key="2">
    <source>
        <dbReference type="Pfam" id="PF02481"/>
    </source>
</evidence>
<sequence>MSYSPRTMTVMEDDNLRQAAIVVASLELLPAQPSDLTYILRDPAQFRALLDPSLLDPSNRSSDSELVRYLHESLDHARIEYWHKQIDILARDGVARPLLSSDTCDAPGYPARLAECWDAPPILFATAALDRESSSVAIIGSRSAGTEVIRDTHELAADLAATGTTIVSGLALGVDAAAHEGALAADGATVAVMGTGITRIYPEQNIDLARRIRKNGVLVSQFAPYAPRTRTSFLRRNHVIAGLSDISIIMSGESRSGSRHEIEQAIGYGRPVLMWSPALEHQDWARKLADDGKASFITSAEEVRRTLDGIDQ</sequence>
<evidence type="ECO:0000313" key="4">
    <source>
        <dbReference type="Proteomes" id="UP000325466"/>
    </source>
</evidence>